<evidence type="ECO:0000313" key="2">
    <source>
        <dbReference type="EMBL" id="EPZ14958.1"/>
    </source>
</evidence>
<evidence type="ECO:0000256" key="1">
    <source>
        <dbReference type="SAM" id="Coils"/>
    </source>
</evidence>
<keyword evidence="1" id="KW-0175">Coiled coil</keyword>
<feature type="coiled-coil region" evidence="1">
    <location>
        <begin position="48"/>
        <end position="82"/>
    </location>
</feature>
<dbReference type="STRING" id="1348657.M622_17405"/>
<protein>
    <submittedName>
        <fullName evidence="2">Uncharacterized protein</fullName>
    </submittedName>
</protein>
<sequence length="133" mass="14608">MLAFLHYATDHGGDMSLDAIVKMRLGREQHAIYEAEAAARGLPLTTWLRQRLDAADQLHAQLDALECELAALRAAVGRLENRCERSPAAEDEKASALLVEVLLLMRALATPQHVQMVQAELRRIGLTAREGAA</sequence>
<dbReference type="PATRIC" id="fig|1348657.5.peg.2567"/>
<proteinExistence type="predicted"/>
<name>T0AWM3_9RHOO</name>
<keyword evidence="3" id="KW-1185">Reference proteome</keyword>
<organism evidence="2 3">
    <name type="scientific">Thauera terpenica 58Eu</name>
    <dbReference type="NCBI Taxonomy" id="1348657"/>
    <lineage>
        <taxon>Bacteria</taxon>
        <taxon>Pseudomonadati</taxon>
        <taxon>Pseudomonadota</taxon>
        <taxon>Betaproteobacteria</taxon>
        <taxon>Rhodocyclales</taxon>
        <taxon>Zoogloeaceae</taxon>
        <taxon>Thauera</taxon>
    </lineage>
</organism>
<comment type="caution">
    <text evidence="2">The sequence shown here is derived from an EMBL/GenBank/DDBJ whole genome shotgun (WGS) entry which is preliminary data.</text>
</comment>
<gene>
    <name evidence="2" type="ORF">M622_17405</name>
</gene>
<accession>T0AWM3</accession>
<dbReference type="EMBL" id="ATJV01000066">
    <property type="protein sequence ID" value="EPZ14958.1"/>
    <property type="molecule type" value="Genomic_DNA"/>
</dbReference>
<reference evidence="2 3" key="1">
    <citation type="submission" date="2013-06" db="EMBL/GenBank/DDBJ databases">
        <title>Draft genome sequence of Thauera terpenica.</title>
        <authorList>
            <person name="Liu B."/>
            <person name="Frostegard A.H."/>
            <person name="Shapleigh J.P."/>
        </authorList>
    </citation>
    <scope>NUCLEOTIDE SEQUENCE [LARGE SCALE GENOMIC DNA]</scope>
    <source>
        <strain evidence="2 3">58Eu</strain>
    </source>
</reference>
<dbReference type="AlphaFoldDB" id="T0AWM3"/>
<evidence type="ECO:0000313" key="3">
    <source>
        <dbReference type="Proteomes" id="UP000015455"/>
    </source>
</evidence>
<dbReference type="Proteomes" id="UP000015455">
    <property type="component" value="Unassembled WGS sequence"/>
</dbReference>